<feature type="chain" id="PRO_5039194269" evidence="1">
    <location>
        <begin position="20"/>
        <end position="268"/>
    </location>
</feature>
<proteinExistence type="predicted"/>
<dbReference type="EMBL" id="JADIMU010000014">
    <property type="protein sequence ID" value="MBO8442509.1"/>
    <property type="molecule type" value="Genomic_DNA"/>
</dbReference>
<protein>
    <submittedName>
        <fullName evidence="2">Uncharacterized protein</fullName>
    </submittedName>
</protein>
<evidence type="ECO:0000313" key="2">
    <source>
        <dbReference type="EMBL" id="MBO8442509.1"/>
    </source>
</evidence>
<dbReference type="AlphaFoldDB" id="A0A9D9EC10"/>
<evidence type="ECO:0000313" key="3">
    <source>
        <dbReference type="Proteomes" id="UP000823633"/>
    </source>
</evidence>
<comment type="caution">
    <text evidence="2">The sequence shown here is derived from an EMBL/GenBank/DDBJ whole genome shotgun (WGS) entry which is preliminary data.</text>
</comment>
<reference evidence="2" key="1">
    <citation type="submission" date="2020-10" db="EMBL/GenBank/DDBJ databases">
        <authorList>
            <person name="Gilroy R."/>
        </authorList>
    </citation>
    <scope>NUCLEOTIDE SEQUENCE</scope>
    <source>
        <strain evidence="2">11167</strain>
    </source>
</reference>
<organism evidence="2 3">
    <name type="scientific">Candidatus Aphodenecus pullistercoris</name>
    <dbReference type="NCBI Taxonomy" id="2840669"/>
    <lineage>
        <taxon>Bacteria</taxon>
        <taxon>Pseudomonadati</taxon>
        <taxon>Spirochaetota</taxon>
        <taxon>Spirochaetia</taxon>
        <taxon>Spirochaetales</taxon>
        <taxon>Candidatus Aphodenecus</taxon>
    </lineage>
</organism>
<dbReference type="Proteomes" id="UP000823633">
    <property type="component" value="Unassembled WGS sequence"/>
</dbReference>
<gene>
    <name evidence="2" type="ORF">IAC42_01930</name>
</gene>
<keyword evidence="1" id="KW-0732">Signal</keyword>
<accession>A0A9D9EC10</accession>
<name>A0A9D9EC10_9SPIR</name>
<reference evidence="2" key="2">
    <citation type="journal article" date="2021" name="PeerJ">
        <title>Extensive microbial diversity within the chicken gut microbiome revealed by metagenomics and culture.</title>
        <authorList>
            <person name="Gilroy R."/>
            <person name="Ravi A."/>
            <person name="Getino M."/>
            <person name="Pursley I."/>
            <person name="Horton D.L."/>
            <person name="Alikhan N.F."/>
            <person name="Baker D."/>
            <person name="Gharbi K."/>
            <person name="Hall N."/>
            <person name="Watson M."/>
            <person name="Adriaenssens E.M."/>
            <person name="Foster-Nyarko E."/>
            <person name="Jarju S."/>
            <person name="Secka A."/>
            <person name="Antonio M."/>
            <person name="Oren A."/>
            <person name="Chaudhuri R.R."/>
            <person name="La Ragione R."/>
            <person name="Hildebrand F."/>
            <person name="Pallen M.J."/>
        </authorList>
    </citation>
    <scope>NUCLEOTIDE SEQUENCE</scope>
    <source>
        <strain evidence="2">11167</strain>
    </source>
</reference>
<evidence type="ECO:0000256" key="1">
    <source>
        <dbReference type="SAM" id="SignalP"/>
    </source>
</evidence>
<feature type="signal peptide" evidence="1">
    <location>
        <begin position="1"/>
        <end position="19"/>
    </location>
</feature>
<sequence>MKRLAILTLVALFCLPVWAQTTLEAHPCAITLAWDAIEGASFYDIYLDDAFVVRLSDGETAWRIDGLEGWRDYKVSWAARDVDNKDLDVHIENVTTEGWDGEYVWVNTSDDDNDGRMKELRMKVRTIDDPVYGQYPEISIVTGGVPYRFFPIFDLGQEVAGWIDWDSDTDYGECYRQCAALINTMDINPSDWKLDRVEISPSRVYMAVTSRAMIVFQAHTDSTFEFYENGEGRRCLRYTMGGDDVFRMVAFMNPVDGSPVYVLEEVLG</sequence>